<keyword evidence="4" id="KW-1185">Reference proteome</keyword>
<feature type="compositionally biased region" description="Basic residues" evidence="1">
    <location>
        <begin position="93"/>
        <end position="109"/>
    </location>
</feature>
<protein>
    <submittedName>
        <fullName evidence="3">Helix-turn-helix transcriptional regulator</fullName>
    </submittedName>
</protein>
<reference evidence="3 4" key="1">
    <citation type="submission" date="2020-11" db="EMBL/GenBank/DDBJ databases">
        <title>Algicoccus daihaiensis sp.nov., isolated from Daihai Lake in Inner Mongolia.</title>
        <authorList>
            <person name="Kai J."/>
        </authorList>
    </citation>
    <scope>NUCLEOTIDE SEQUENCE [LARGE SCALE GENOMIC DNA]</scope>
    <source>
        <strain evidence="4">f23</strain>
    </source>
</reference>
<dbReference type="PROSITE" id="PS50943">
    <property type="entry name" value="HTH_CROC1"/>
    <property type="match status" value="1"/>
</dbReference>
<organism evidence="3 4">
    <name type="scientific">Orrella daihaiensis</name>
    <dbReference type="NCBI Taxonomy" id="2782176"/>
    <lineage>
        <taxon>Bacteria</taxon>
        <taxon>Pseudomonadati</taxon>
        <taxon>Pseudomonadota</taxon>
        <taxon>Betaproteobacteria</taxon>
        <taxon>Burkholderiales</taxon>
        <taxon>Alcaligenaceae</taxon>
        <taxon>Orrella</taxon>
    </lineage>
</organism>
<gene>
    <name evidence="3" type="ORF">DHf2319_05155</name>
</gene>
<dbReference type="Proteomes" id="UP000831607">
    <property type="component" value="Chromosome"/>
</dbReference>
<dbReference type="RefSeq" id="WP_243479744.1">
    <property type="nucleotide sequence ID" value="NZ_CP063982.1"/>
</dbReference>
<proteinExistence type="predicted"/>
<evidence type="ECO:0000259" key="2">
    <source>
        <dbReference type="PROSITE" id="PS50943"/>
    </source>
</evidence>
<accession>A0ABY4AQH1</accession>
<name>A0ABY4AQH1_9BURK</name>
<dbReference type="Pfam" id="PF01381">
    <property type="entry name" value="HTH_3"/>
    <property type="match status" value="1"/>
</dbReference>
<dbReference type="SMART" id="SM00530">
    <property type="entry name" value="HTH_XRE"/>
    <property type="match status" value="1"/>
</dbReference>
<dbReference type="CDD" id="cd00093">
    <property type="entry name" value="HTH_XRE"/>
    <property type="match status" value="1"/>
</dbReference>
<dbReference type="Gene3D" id="1.10.260.40">
    <property type="entry name" value="lambda repressor-like DNA-binding domains"/>
    <property type="match status" value="1"/>
</dbReference>
<sequence>MTFKLAIASEVQHTLGQRLRLHRLAQSLSQAELAGMAGLSTGAIRKLERDGQTSLETLIRVAQTLGLVQEFDALFEYRHTSIAQMERAEQAKQRQRAPRRSGASRHRTHFNRDSGGEP</sequence>
<evidence type="ECO:0000256" key="1">
    <source>
        <dbReference type="SAM" id="MobiDB-lite"/>
    </source>
</evidence>
<feature type="region of interest" description="Disordered" evidence="1">
    <location>
        <begin position="86"/>
        <end position="118"/>
    </location>
</feature>
<dbReference type="InterPro" id="IPR001387">
    <property type="entry name" value="Cro/C1-type_HTH"/>
</dbReference>
<dbReference type="InterPro" id="IPR010982">
    <property type="entry name" value="Lambda_DNA-bd_dom_sf"/>
</dbReference>
<evidence type="ECO:0000313" key="3">
    <source>
        <dbReference type="EMBL" id="UOD51277.1"/>
    </source>
</evidence>
<dbReference type="EMBL" id="CP063982">
    <property type="protein sequence ID" value="UOD51277.1"/>
    <property type="molecule type" value="Genomic_DNA"/>
</dbReference>
<feature type="domain" description="HTH cro/C1-type" evidence="2">
    <location>
        <begin position="19"/>
        <end position="71"/>
    </location>
</feature>
<dbReference type="SUPFAM" id="SSF47413">
    <property type="entry name" value="lambda repressor-like DNA-binding domains"/>
    <property type="match status" value="1"/>
</dbReference>
<evidence type="ECO:0000313" key="4">
    <source>
        <dbReference type="Proteomes" id="UP000831607"/>
    </source>
</evidence>